<keyword evidence="8" id="KW-0411">Iron-sulfur</keyword>
<accession>A0A1W1CAI7</accession>
<evidence type="ECO:0000256" key="10">
    <source>
        <dbReference type="ARBA" id="ARBA00023295"/>
    </source>
</evidence>
<dbReference type="InterPro" id="IPR000445">
    <property type="entry name" value="HhH_motif"/>
</dbReference>
<evidence type="ECO:0000256" key="2">
    <source>
        <dbReference type="ARBA" id="ARBA00008343"/>
    </source>
</evidence>
<dbReference type="CDD" id="cd00056">
    <property type="entry name" value="ENDO3c"/>
    <property type="match status" value="1"/>
</dbReference>
<dbReference type="GO" id="GO:0003677">
    <property type="term" value="F:DNA binding"/>
    <property type="evidence" value="ECO:0007669"/>
    <property type="project" value="InterPro"/>
</dbReference>
<dbReference type="GO" id="GO:0006285">
    <property type="term" value="P:base-excision repair, AP site formation"/>
    <property type="evidence" value="ECO:0007669"/>
    <property type="project" value="TreeGrafter"/>
</dbReference>
<organism evidence="12">
    <name type="scientific">hydrothermal vent metagenome</name>
    <dbReference type="NCBI Taxonomy" id="652676"/>
    <lineage>
        <taxon>unclassified sequences</taxon>
        <taxon>metagenomes</taxon>
        <taxon>ecological metagenomes</taxon>
    </lineage>
</organism>
<dbReference type="GO" id="GO:0046872">
    <property type="term" value="F:metal ion binding"/>
    <property type="evidence" value="ECO:0007669"/>
    <property type="project" value="UniProtKB-KW"/>
</dbReference>
<dbReference type="GO" id="GO:0019104">
    <property type="term" value="F:DNA N-glycosylase activity"/>
    <property type="evidence" value="ECO:0007669"/>
    <property type="project" value="TreeGrafter"/>
</dbReference>
<keyword evidence="12" id="KW-0255">Endonuclease</keyword>
<dbReference type="InterPro" id="IPR011257">
    <property type="entry name" value="DNA_glycosylase"/>
</dbReference>
<dbReference type="EC" id="4.2.99.18" evidence="12"/>
<dbReference type="SUPFAM" id="SSF48150">
    <property type="entry name" value="DNA-glycosylase"/>
    <property type="match status" value="1"/>
</dbReference>
<evidence type="ECO:0000256" key="5">
    <source>
        <dbReference type="ARBA" id="ARBA00022763"/>
    </source>
</evidence>
<keyword evidence="4" id="KW-0479">Metal-binding</keyword>
<evidence type="ECO:0000256" key="9">
    <source>
        <dbReference type="ARBA" id="ARBA00023204"/>
    </source>
</evidence>
<dbReference type="NCBIfam" id="TIGR01083">
    <property type="entry name" value="nth"/>
    <property type="match status" value="1"/>
</dbReference>
<keyword evidence="10" id="KW-0326">Glycosidase</keyword>
<dbReference type="InterPro" id="IPR005759">
    <property type="entry name" value="Nth"/>
</dbReference>
<proteinExistence type="inferred from homology"/>
<dbReference type="HAMAP" id="MF_00942">
    <property type="entry name" value="Nth"/>
    <property type="match status" value="1"/>
</dbReference>
<comment type="similarity">
    <text evidence="2">Belongs to the Nth/MutY family.</text>
</comment>
<dbReference type="SMART" id="SM00478">
    <property type="entry name" value="ENDO3c"/>
    <property type="match status" value="1"/>
</dbReference>
<dbReference type="GO" id="GO:0051539">
    <property type="term" value="F:4 iron, 4 sulfur cluster binding"/>
    <property type="evidence" value="ECO:0007669"/>
    <property type="project" value="UniProtKB-KW"/>
</dbReference>
<gene>
    <name evidence="12" type="ORF">MNB_SV-6-517</name>
</gene>
<keyword evidence="12" id="KW-0456">Lyase</keyword>
<evidence type="ECO:0000256" key="4">
    <source>
        <dbReference type="ARBA" id="ARBA00022723"/>
    </source>
</evidence>
<reference evidence="12" key="1">
    <citation type="submission" date="2016-10" db="EMBL/GenBank/DDBJ databases">
        <authorList>
            <person name="de Groot N.N."/>
        </authorList>
    </citation>
    <scope>NUCLEOTIDE SEQUENCE</scope>
</reference>
<evidence type="ECO:0000256" key="6">
    <source>
        <dbReference type="ARBA" id="ARBA00022801"/>
    </source>
</evidence>
<keyword evidence="12" id="KW-0540">Nuclease</keyword>
<keyword evidence="5" id="KW-0227">DNA damage</keyword>
<dbReference type="PIRSF" id="PIRSF001435">
    <property type="entry name" value="Nth"/>
    <property type="match status" value="1"/>
</dbReference>
<keyword evidence="3" id="KW-0004">4Fe-4S</keyword>
<dbReference type="EMBL" id="FPHC01000067">
    <property type="protein sequence ID" value="SFV62848.1"/>
    <property type="molecule type" value="Genomic_DNA"/>
</dbReference>
<dbReference type="GO" id="GO:0140078">
    <property type="term" value="F:class I DNA-(apurinic or apyrimidinic site) endonuclease activity"/>
    <property type="evidence" value="ECO:0007669"/>
    <property type="project" value="UniProtKB-EC"/>
</dbReference>
<dbReference type="PANTHER" id="PTHR10359">
    <property type="entry name" value="A/G-SPECIFIC ADENINE GLYCOSYLASE/ENDONUCLEASE III"/>
    <property type="match status" value="1"/>
</dbReference>
<evidence type="ECO:0000259" key="11">
    <source>
        <dbReference type="SMART" id="SM00478"/>
    </source>
</evidence>
<keyword evidence="9" id="KW-0234">DNA repair</keyword>
<comment type="cofactor">
    <cofactor evidence="1">
        <name>[4Fe-4S] cluster</name>
        <dbReference type="ChEBI" id="CHEBI:49883"/>
    </cofactor>
</comment>
<sequence length="222" mass="25312">MDKKTRQKKVKPATKKEIAEIKRLFLANYPDSVTELKYRNLYELLISVMLSAQCTDKRVNLITPKLFEAYPSVVELANAKLDELKEYIKSCSFFNNKAKNLIKMAQSVVENYGSKIPLSQDELVKLAGVGQKTANVVMIEYAGANLMAVDTHVFRVAHRLGLSSATTATKTEEELSKKFKTDLHLLHQAMVLFGRYRCKAIKPECEECFLTEYCKSKERFKV</sequence>
<evidence type="ECO:0000256" key="3">
    <source>
        <dbReference type="ARBA" id="ARBA00022485"/>
    </source>
</evidence>
<dbReference type="Pfam" id="PF00633">
    <property type="entry name" value="HHH"/>
    <property type="match status" value="1"/>
</dbReference>
<protein>
    <submittedName>
        <fullName evidence="12">Endonuclease III</fullName>
        <ecNumber evidence="12">4.2.99.18</ecNumber>
    </submittedName>
</protein>
<dbReference type="Gene3D" id="1.10.1670.10">
    <property type="entry name" value="Helix-hairpin-Helix base-excision DNA repair enzymes (C-terminal)"/>
    <property type="match status" value="1"/>
</dbReference>
<evidence type="ECO:0000256" key="1">
    <source>
        <dbReference type="ARBA" id="ARBA00001966"/>
    </source>
</evidence>
<name>A0A1W1CAI7_9ZZZZ</name>
<dbReference type="PANTHER" id="PTHR10359:SF18">
    <property type="entry name" value="ENDONUCLEASE III"/>
    <property type="match status" value="1"/>
</dbReference>
<dbReference type="Pfam" id="PF00730">
    <property type="entry name" value="HhH-GPD"/>
    <property type="match status" value="1"/>
</dbReference>
<feature type="domain" description="HhH-GPD" evidence="11">
    <location>
        <begin position="50"/>
        <end position="196"/>
    </location>
</feature>
<evidence type="ECO:0000256" key="8">
    <source>
        <dbReference type="ARBA" id="ARBA00023014"/>
    </source>
</evidence>
<dbReference type="Gene3D" id="1.10.340.30">
    <property type="entry name" value="Hypothetical protein, domain 2"/>
    <property type="match status" value="1"/>
</dbReference>
<evidence type="ECO:0000313" key="12">
    <source>
        <dbReference type="EMBL" id="SFV62848.1"/>
    </source>
</evidence>
<dbReference type="InterPro" id="IPR023170">
    <property type="entry name" value="HhH_base_excis_C"/>
</dbReference>
<dbReference type="Pfam" id="PF10576">
    <property type="entry name" value="EndIII_4Fe-2S"/>
    <property type="match status" value="1"/>
</dbReference>
<dbReference type="InterPro" id="IPR003265">
    <property type="entry name" value="HhH-GPD_domain"/>
</dbReference>
<dbReference type="FunFam" id="1.10.340.30:FF:000001">
    <property type="entry name" value="Endonuclease III"/>
    <property type="match status" value="1"/>
</dbReference>
<dbReference type="InterPro" id="IPR003651">
    <property type="entry name" value="Endonuclease3_FeS-loop_motif"/>
</dbReference>
<dbReference type="AlphaFoldDB" id="A0A1W1CAI7"/>
<keyword evidence="6" id="KW-0378">Hydrolase</keyword>
<keyword evidence="7" id="KW-0408">Iron</keyword>
<evidence type="ECO:0000256" key="7">
    <source>
        <dbReference type="ARBA" id="ARBA00023004"/>
    </source>
</evidence>